<dbReference type="AlphaFoldDB" id="A0AAV7MKX4"/>
<feature type="compositionally biased region" description="Basic and acidic residues" evidence="1">
    <location>
        <begin position="198"/>
        <end position="209"/>
    </location>
</feature>
<keyword evidence="3" id="KW-1185">Reference proteome</keyword>
<evidence type="ECO:0000313" key="3">
    <source>
        <dbReference type="Proteomes" id="UP001066276"/>
    </source>
</evidence>
<accession>A0AAV7MKX4</accession>
<feature type="region of interest" description="Disordered" evidence="1">
    <location>
        <begin position="162"/>
        <end position="209"/>
    </location>
</feature>
<reference evidence="2" key="1">
    <citation type="journal article" date="2022" name="bioRxiv">
        <title>Sequencing and chromosome-scale assembly of the giantPleurodeles waltlgenome.</title>
        <authorList>
            <person name="Brown T."/>
            <person name="Elewa A."/>
            <person name="Iarovenko S."/>
            <person name="Subramanian E."/>
            <person name="Araus A.J."/>
            <person name="Petzold A."/>
            <person name="Susuki M."/>
            <person name="Suzuki K.-i.T."/>
            <person name="Hayashi T."/>
            <person name="Toyoda A."/>
            <person name="Oliveira C."/>
            <person name="Osipova E."/>
            <person name="Leigh N.D."/>
            <person name="Simon A."/>
            <person name="Yun M.H."/>
        </authorList>
    </citation>
    <scope>NUCLEOTIDE SEQUENCE</scope>
    <source>
        <strain evidence="2">20211129_DDA</strain>
        <tissue evidence="2">Liver</tissue>
    </source>
</reference>
<feature type="region of interest" description="Disordered" evidence="1">
    <location>
        <begin position="129"/>
        <end position="149"/>
    </location>
</feature>
<dbReference type="Proteomes" id="UP001066276">
    <property type="component" value="Chromosome 9"/>
</dbReference>
<sequence>MDPRVRQVMQLLKEAGRLDLLVEAGARRKRPARQGASGVAAAVAACSPPRGSGSRRATQVRGLGVGKGRAGKASAPARRVVSSRVRRPGTLGARPRARVTKCGVGEGIGSDPPPVSRAGGMPARELRPFGERQAQGGLPKRAGQAKKAGMGVNALEVTLDAGGAEKERTSLRAGSSSFLVAETENGHMTRGTGGVKIGQDKRRLEEDGQ</sequence>
<proteinExistence type="predicted"/>
<gene>
    <name evidence="2" type="ORF">NDU88_001858</name>
</gene>
<organism evidence="2 3">
    <name type="scientific">Pleurodeles waltl</name>
    <name type="common">Iberian ribbed newt</name>
    <dbReference type="NCBI Taxonomy" id="8319"/>
    <lineage>
        <taxon>Eukaryota</taxon>
        <taxon>Metazoa</taxon>
        <taxon>Chordata</taxon>
        <taxon>Craniata</taxon>
        <taxon>Vertebrata</taxon>
        <taxon>Euteleostomi</taxon>
        <taxon>Amphibia</taxon>
        <taxon>Batrachia</taxon>
        <taxon>Caudata</taxon>
        <taxon>Salamandroidea</taxon>
        <taxon>Salamandridae</taxon>
        <taxon>Pleurodelinae</taxon>
        <taxon>Pleurodeles</taxon>
    </lineage>
</organism>
<evidence type="ECO:0000313" key="2">
    <source>
        <dbReference type="EMBL" id="KAJ1104446.1"/>
    </source>
</evidence>
<name>A0AAV7MKX4_PLEWA</name>
<dbReference type="EMBL" id="JANPWB010000013">
    <property type="protein sequence ID" value="KAJ1104446.1"/>
    <property type="molecule type" value="Genomic_DNA"/>
</dbReference>
<comment type="caution">
    <text evidence="2">The sequence shown here is derived from an EMBL/GenBank/DDBJ whole genome shotgun (WGS) entry which is preliminary data.</text>
</comment>
<protein>
    <submittedName>
        <fullName evidence="2">Uncharacterized protein</fullName>
    </submittedName>
</protein>
<evidence type="ECO:0000256" key="1">
    <source>
        <dbReference type="SAM" id="MobiDB-lite"/>
    </source>
</evidence>